<dbReference type="Proteomes" id="UP001239111">
    <property type="component" value="Chromosome 2"/>
</dbReference>
<sequence length="483" mass="55151">MPHAGWTSGQGYTRIYNSSGTKVVQAQCNECKTFLTRRDLEALMAHTNRHQKERLLRDSIANGQNSTGQAPVSSRSVQKAPSPRQQSSHKLSHQVSDECVSNEPPKKRSSLENLGTKKSLCTPAAKLNELLLKLLFAFERKFNDVENVHLKAFVKALSPSYCLPSPEDLETSILCDAAGMIITENIEEEKTHTLWVQRLKVEKKYILISAVIGNCKYIYIDFLVTSDLLQKDFEDFCQESCKQSSDLYDNKIYSIIHNTEFNCENLKIGDGRVAFVSKSFSLILDKLEKEVSFSVDYTVKDDVDKYYKELRMLKTELKNNGSVAEGTMNLKNFLEAQPEHISKEISDSITTFFQPLHYAALLLHPLYRTSVLEDNYIKSRAFKYLTNIIKELTRLSDINHYMAGVEGFQHILNELDDLTVEDFWRNAHCSYPQLSNIAFSLLRIPAIPKLLDEEKLTVLAQTDYDELDQDSVLMMLTVQLEQL</sequence>
<name>A0ACC2P3C3_9HYME</name>
<keyword evidence="2" id="KW-1185">Reference proteome</keyword>
<protein>
    <submittedName>
        <fullName evidence="1">Uncharacterized protein</fullName>
    </submittedName>
</protein>
<evidence type="ECO:0000313" key="2">
    <source>
        <dbReference type="Proteomes" id="UP001239111"/>
    </source>
</evidence>
<organism evidence="1 2">
    <name type="scientific">Eretmocerus hayati</name>
    <dbReference type="NCBI Taxonomy" id="131215"/>
    <lineage>
        <taxon>Eukaryota</taxon>
        <taxon>Metazoa</taxon>
        <taxon>Ecdysozoa</taxon>
        <taxon>Arthropoda</taxon>
        <taxon>Hexapoda</taxon>
        <taxon>Insecta</taxon>
        <taxon>Pterygota</taxon>
        <taxon>Neoptera</taxon>
        <taxon>Endopterygota</taxon>
        <taxon>Hymenoptera</taxon>
        <taxon>Apocrita</taxon>
        <taxon>Proctotrupomorpha</taxon>
        <taxon>Chalcidoidea</taxon>
        <taxon>Aphelinidae</taxon>
        <taxon>Aphelininae</taxon>
        <taxon>Eretmocerus</taxon>
    </lineage>
</organism>
<dbReference type="EMBL" id="CM056742">
    <property type="protein sequence ID" value="KAJ8678084.1"/>
    <property type="molecule type" value="Genomic_DNA"/>
</dbReference>
<reference evidence="1" key="1">
    <citation type="submission" date="2023-04" db="EMBL/GenBank/DDBJ databases">
        <title>A chromosome-level genome assembly of the parasitoid wasp Eretmocerus hayati.</title>
        <authorList>
            <person name="Zhong Y."/>
            <person name="Liu S."/>
            <person name="Liu Y."/>
        </authorList>
    </citation>
    <scope>NUCLEOTIDE SEQUENCE</scope>
    <source>
        <strain evidence="1">ZJU_SS_LIU_2023</strain>
    </source>
</reference>
<proteinExistence type="predicted"/>
<comment type="caution">
    <text evidence="1">The sequence shown here is derived from an EMBL/GenBank/DDBJ whole genome shotgun (WGS) entry which is preliminary data.</text>
</comment>
<accession>A0ACC2P3C3</accession>
<evidence type="ECO:0000313" key="1">
    <source>
        <dbReference type="EMBL" id="KAJ8678084.1"/>
    </source>
</evidence>
<gene>
    <name evidence="1" type="ORF">QAD02_013871</name>
</gene>